<dbReference type="SUPFAM" id="SSF53335">
    <property type="entry name" value="S-adenosyl-L-methionine-dependent methyltransferases"/>
    <property type="match status" value="1"/>
</dbReference>
<dbReference type="PANTHER" id="PTHR43619">
    <property type="entry name" value="S-ADENOSYL-L-METHIONINE-DEPENDENT METHYLTRANSFERASE YKTD-RELATED"/>
    <property type="match status" value="1"/>
</dbReference>
<keyword evidence="2 3" id="KW-0808">Transferase</keyword>
<dbReference type="InterPro" id="IPR029063">
    <property type="entry name" value="SAM-dependent_MTases_sf"/>
</dbReference>
<dbReference type="STRING" id="1073574.GOARA_034_00050"/>
<organism evidence="3 4">
    <name type="scientific">Gordonia araii NBRC 100433</name>
    <dbReference type="NCBI Taxonomy" id="1073574"/>
    <lineage>
        <taxon>Bacteria</taxon>
        <taxon>Bacillati</taxon>
        <taxon>Actinomycetota</taxon>
        <taxon>Actinomycetes</taxon>
        <taxon>Mycobacteriales</taxon>
        <taxon>Gordoniaceae</taxon>
        <taxon>Gordonia</taxon>
    </lineage>
</organism>
<dbReference type="AlphaFoldDB" id="G7H055"/>
<keyword evidence="1 3" id="KW-0489">Methyltransferase</keyword>
<dbReference type="Proteomes" id="UP000035088">
    <property type="component" value="Unassembled WGS sequence"/>
</dbReference>
<dbReference type="Gene3D" id="3.40.50.150">
    <property type="entry name" value="Vaccinia Virus protein VP39"/>
    <property type="match status" value="1"/>
</dbReference>
<dbReference type="InterPro" id="IPR016874">
    <property type="entry name" value="TcmP-like"/>
</dbReference>
<dbReference type="GO" id="GO:0032259">
    <property type="term" value="P:methylation"/>
    <property type="evidence" value="ECO:0007669"/>
    <property type="project" value="UniProtKB-KW"/>
</dbReference>
<name>G7H055_9ACTN</name>
<evidence type="ECO:0000256" key="1">
    <source>
        <dbReference type="ARBA" id="ARBA00022603"/>
    </source>
</evidence>
<evidence type="ECO:0000313" key="3">
    <source>
        <dbReference type="EMBL" id="GAB09230.1"/>
    </source>
</evidence>
<dbReference type="GO" id="GO:0008168">
    <property type="term" value="F:methyltransferase activity"/>
    <property type="evidence" value="ECO:0007669"/>
    <property type="project" value="UniProtKB-KW"/>
</dbReference>
<sequence length="271" mass="30033">MAGSIDGNTLQGVSATTLWTLRNRAVEAKRPDALIDDPLAVKCYDTIDYDYDKFGKPSQSHPLRALAADAAVRDHLARHPGATVVNLGEGLQTGFWRVGDPSVRWVSVDLEPVIDVRRQLLPAEDQVVECPFSALDRSWFDEVPGDQPVLIIAEGLFMYFTPDAVWSLLGDLATRFRGGSLLFDSIPGWFSKKTLSGLNLTDRYRAPEMPFALTVDEAATIPQRIPQITRVDDVMLPKGRGPWGNPLLRATSNWPVLRNQRPSLSLAHFAE</sequence>
<keyword evidence="4" id="KW-1185">Reference proteome</keyword>
<protein>
    <submittedName>
        <fullName evidence="3">Putative methyltransferase</fullName>
    </submittedName>
</protein>
<dbReference type="PIRSF" id="PIRSF028177">
    <property type="entry name" value="Polyketide_synth_Omtfrase_TcmP"/>
    <property type="match status" value="1"/>
</dbReference>
<accession>G7H055</accession>
<gene>
    <name evidence="3" type="ORF">GOARA_034_00050</name>
</gene>
<reference evidence="3 4" key="1">
    <citation type="submission" date="2011-11" db="EMBL/GenBank/DDBJ databases">
        <title>Whole genome shotgun sequence of Gordonia araii NBRC 100433.</title>
        <authorList>
            <person name="Yoshida Y."/>
            <person name="Hosoyama A."/>
            <person name="Tsuchikane K."/>
            <person name="Katsumata H."/>
            <person name="Yamazaki S."/>
            <person name="Fujita N."/>
        </authorList>
    </citation>
    <scope>NUCLEOTIDE SEQUENCE [LARGE SCALE GENOMIC DNA]</scope>
    <source>
        <strain evidence="3 4">NBRC 100433</strain>
    </source>
</reference>
<dbReference type="PANTHER" id="PTHR43619:SF2">
    <property type="entry name" value="S-ADENOSYL-L-METHIONINE-DEPENDENT METHYLTRANSFERASES SUPERFAMILY PROTEIN"/>
    <property type="match status" value="1"/>
</dbReference>
<proteinExistence type="predicted"/>
<dbReference type="Pfam" id="PF04072">
    <property type="entry name" value="LCM"/>
    <property type="match status" value="1"/>
</dbReference>
<dbReference type="RefSeq" id="WP_007321307.1">
    <property type="nucleotide sequence ID" value="NZ_BAEE01000034.1"/>
</dbReference>
<comment type="caution">
    <text evidence="3">The sequence shown here is derived from an EMBL/GenBank/DDBJ whole genome shotgun (WGS) entry which is preliminary data.</text>
</comment>
<evidence type="ECO:0000256" key="2">
    <source>
        <dbReference type="ARBA" id="ARBA00022679"/>
    </source>
</evidence>
<evidence type="ECO:0000313" key="4">
    <source>
        <dbReference type="Proteomes" id="UP000035088"/>
    </source>
</evidence>
<dbReference type="EMBL" id="BAEE01000034">
    <property type="protein sequence ID" value="GAB09230.1"/>
    <property type="molecule type" value="Genomic_DNA"/>
</dbReference>
<dbReference type="InterPro" id="IPR007213">
    <property type="entry name" value="Ppm1/Ppm2/Tcmp"/>
</dbReference>